<protein>
    <submittedName>
        <fullName evidence="4">Pilus (MSHA type) biogenesis protein MshL</fullName>
    </submittedName>
</protein>
<dbReference type="InterPro" id="IPR013358">
    <property type="entry name" value="Pilus_biogenesis_MshL"/>
</dbReference>
<feature type="region of interest" description="Disordered" evidence="1">
    <location>
        <begin position="185"/>
        <end position="221"/>
    </location>
</feature>
<dbReference type="PRINTS" id="PR00811">
    <property type="entry name" value="BCTERIALGSPD"/>
</dbReference>
<feature type="compositionally biased region" description="Low complexity" evidence="1">
    <location>
        <begin position="195"/>
        <end position="209"/>
    </location>
</feature>
<feature type="domain" description="Type II/III secretion system secretin-like" evidence="2">
    <location>
        <begin position="360"/>
        <end position="535"/>
    </location>
</feature>
<dbReference type="InterPro" id="IPR050810">
    <property type="entry name" value="Bact_Secretion_Sys_Channel"/>
</dbReference>
<dbReference type="Gene3D" id="3.55.50.30">
    <property type="match status" value="1"/>
</dbReference>
<sequence length="557" mass="60160">MKLKNNILKSWLAVSALLVSGCELTSESTLKPHIQQELNAKPQSTANEQSSTEQAPEGFEDELLASVGTSVSLPKEFEMTRFDVNANKVSINEFFAGLVADTPYSVALHPEVEGEISLTLKDVTMDEVTKIVSRLYGIDVFREGKVVQVLPAKMRTESIPVNYLMMKRSGLSTVSVVAGGVSQFDQGGSGGNGNSGNNNSSNNQNMGGNNTFGGGSNMQINGASIQTSSETDFWKDLKLAMESLIGKGSGRFIIVSPQASLVTVNALPSEIAALKEFLKASEDSLQRQVVLEAKIIEVTLNDEYQQGVNWTEVLGHIGATDLTFSTTAAAQVGNTISSQLGGVTNLVFKNADFSGVINLLETQGDVQMLSNPRVTATNNQKAVIKVGEDEYFVTEVSSTTVTGNATTTSPEIELTPFFSGIALDVTPQIDEFGSVILHVHPSVTETEEQNKVVTLNDQDYVLPLAQSNIRESDTVIRAGSGEIVIIGGLMQTLTTDQESKTPVLGDMPILGNLFKSVRRVQNKKELVILIRPTVVMADTWQQQQQRSLKLLNSWYGK</sequence>
<evidence type="ECO:0000313" key="5">
    <source>
        <dbReference type="Proteomes" id="UP001382455"/>
    </source>
</evidence>
<dbReference type="EMBL" id="JBAWKS010000001">
    <property type="protein sequence ID" value="MEI4548376.1"/>
    <property type="molecule type" value="Genomic_DNA"/>
</dbReference>
<evidence type="ECO:0000259" key="2">
    <source>
        <dbReference type="Pfam" id="PF00263"/>
    </source>
</evidence>
<reference evidence="4 5" key="1">
    <citation type="submission" date="2023-12" db="EMBL/GenBank/DDBJ databases">
        <title>Friends and Foes: Symbiotic and Algicidal bacterial influence on Karenia brevis blooms.</title>
        <authorList>
            <person name="Fei C."/>
            <person name="Mohamed A.R."/>
            <person name="Booker A."/>
            <person name="Arshad M."/>
            <person name="Klass S."/>
            <person name="Ahn S."/>
            <person name="Gilbert P.M."/>
            <person name="Heil C.A."/>
            <person name="Martinez J.M."/>
            <person name="Amin S.A."/>
        </authorList>
    </citation>
    <scope>NUCLEOTIDE SEQUENCE [LARGE SCALE GENOMIC DNA]</scope>
    <source>
        <strain evidence="4 5">CE15</strain>
    </source>
</reference>
<evidence type="ECO:0000313" key="4">
    <source>
        <dbReference type="EMBL" id="MEI4548376.1"/>
    </source>
</evidence>
<keyword evidence="5" id="KW-1185">Reference proteome</keyword>
<accession>A0ABU8EN76</accession>
<dbReference type="Pfam" id="PF00263">
    <property type="entry name" value="Secretin"/>
    <property type="match status" value="1"/>
</dbReference>
<comment type="caution">
    <text evidence="4">The sequence shown here is derived from an EMBL/GenBank/DDBJ whole genome shotgun (WGS) entry which is preliminary data.</text>
</comment>
<dbReference type="InterPro" id="IPR001775">
    <property type="entry name" value="GspD/PilQ"/>
</dbReference>
<proteinExistence type="predicted"/>
<dbReference type="InterPro" id="IPR004846">
    <property type="entry name" value="T2SS/T3SS_dom"/>
</dbReference>
<dbReference type="PROSITE" id="PS51257">
    <property type="entry name" value="PROKAR_LIPOPROTEIN"/>
    <property type="match status" value="1"/>
</dbReference>
<dbReference type="Proteomes" id="UP001382455">
    <property type="component" value="Unassembled WGS sequence"/>
</dbReference>
<feature type="domain" description="Secretin N-terminal" evidence="3">
    <location>
        <begin position="156"/>
        <end position="259"/>
    </location>
</feature>
<dbReference type="PANTHER" id="PTHR30332:SF17">
    <property type="entry name" value="TYPE IV PILIATION SYSTEM PROTEIN DR_0774-RELATED"/>
    <property type="match status" value="1"/>
</dbReference>
<organism evidence="4 5">
    <name type="scientific">Pseudoalteromonas spongiae</name>
    <dbReference type="NCBI Taxonomy" id="298657"/>
    <lineage>
        <taxon>Bacteria</taxon>
        <taxon>Pseudomonadati</taxon>
        <taxon>Pseudomonadota</taxon>
        <taxon>Gammaproteobacteria</taxon>
        <taxon>Alteromonadales</taxon>
        <taxon>Pseudoalteromonadaceae</taxon>
        <taxon>Pseudoalteromonas</taxon>
    </lineage>
</organism>
<dbReference type="Pfam" id="PF07655">
    <property type="entry name" value="Secretin_N_2"/>
    <property type="match status" value="1"/>
</dbReference>
<dbReference type="RefSeq" id="WP_336434357.1">
    <property type="nucleotide sequence ID" value="NZ_JBAWKS010000001.1"/>
</dbReference>
<name>A0ABU8EN76_9GAMM</name>
<dbReference type="NCBIfam" id="TIGR02519">
    <property type="entry name" value="pilus_MshL"/>
    <property type="match status" value="1"/>
</dbReference>
<dbReference type="InterPro" id="IPR011514">
    <property type="entry name" value="Secretin_N_2"/>
</dbReference>
<evidence type="ECO:0000259" key="3">
    <source>
        <dbReference type="Pfam" id="PF07655"/>
    </source>
</evidence>
<evidence type="ECO:0000256" key="1">
    <source>
        <dbReference type="SAM" id="MobiDB-lite"/>
    </source>
</evidence>
<dbReference type="PANTHER" id="PTHR30332">
    <property type="entry name" value="PROBABLE GENERAL SECRETION PATHWAY PROTEIN D"/>
    <property type="match status" value="1"/>
</dbReference>
<gene>
    <name evidence="4" type="primary">mshL</name>
    <name evidence="4" type="ORF">WAE96_01475</name>
</gene>